<dbReference type="SUPFAM" id="SSF48371">
    <property type="entry name" value="ARM repeat"/>
    <property type="match status" value="1"/>
</dbReference>
<comment type="similarity">
    <text evidence="4">Belongs to the UbiA prenyltransferase family.</text>
</comment>
<dbReference type="GO" id="GO:0005930">
    <property type="term" value="C:axoneme"/>
    <property type="evidence" value="ECO:0007669"/>
    <property type="project" value="TreeGrafter"/>
</dbReference>
<dbReference type="InterPro" id="IPR033305">
    <property type="entry name" value="Hydin-like"/>
</dbReference>
<dbReference type="InterPro" id="IPR016024">
    <property type="entry name" value="ARM-type_fold"/>
</dbReference>
<evidence type="ECO:0000256" key="7">
    <source>
        <dbReference type="ARBA" id="ARBA00022692"/>
    </source>
</evidence>
<dbReference type="Pfam" id="PF15780">
    <property type="entry name" value="ASH"/>
    <property type="match status" value="1"/>
</dbReference>
<keyword evidence="17" id="KW-1185">Reference proteome</keyword>
<protein>
    <submittedName>
        <fullName evidence="16">Para-hydroxybenzoate--polyprenyltransferase, mitochondrial (PHB:polyprenyltransferase)</fullName>
    </submittedName>
</protein>
<keyword evidence="8" id="KW-1133">Transmembrane helix</keyword>
<evidence type="ECO:0000256" key="13">
    <source>
        <dbReference type="SAM" id="MobiDB-lite"/>
    </source>
</evidence>
<dbReference type="InterPro" id="IPR044878">
    <property type="entry name" value="UbiA_sf"/>
</dbReference>
<feature type="coiled-coil region" evidence="12">
    <location>
        <begin position="704"/>
        <end position="731"/>
    </location>
</feature>
<dbReference type="NCBIfam" id="NF012200">
    <property type="entry name" value="choice_anch_D"/>
    <property type="match status" value="1"/>
</dbReference>
<name>A0AAD5U766_9FUNG</name>
<dbReference type="PROSITE" id="PS00943">
    <property type="entry name" value="UBIA"/>
    <property type="match status" value="1"/>
</dbReference>
<dbReference type="GO" id="GO:0003341">
    <property type="term" value="P:cilium movement"/>
    <property type="evidence" value="ECO:0007669"/>
    <property type="project" value="TreeGrafter"/>
</dbReference>
<sequence>MNKAAVNFNKKAFSLLAVSHKCMPNKFFQDATYKYVQKQQAGLKVVKGNNITKIMILSNFNSFSTSSYNRYNHTRISRDVYRNNYRFSITPYLKLARVDKPIGTYLLFFPCIWSITMCAYANDTINLIDYGSTAAGAGCTVNDLWDRDLDKLVERTKNRPLASGELTPKQALRFLAVQLSGGWSCLACGDVDLMVCLPLYISGIFWTLFYDTIYAFQDKIYDIKAGIKSTALYVEENTEIDEKPSLVDVNQYLSSSYLEGATLKNRKSESQFNQQSNKSRAQKFWDILRLQVHRGFFHSILNQNFTLHSDFLTMVDELWRDVHKYSPFDHSGVQKDSTTDFAAQYLAGKKDGNKKRSLSAGAKSTMEGSEESSVLEEGRLKSEETQKPNEESLVDEEENSLAESGDDSGTNSYGKNRSENEYLSLDTVPNVNVSKILKKIAKGLHEPIVDELDFFTIQVYFNRGWKLLLLGLRQAESFGRYMSMYALSLAIPVINDTLLDSTTRNNLIIVLVNLMVSDERAENRLRAVYLLGQLGSYLGSVREHDALLKMAFTKLTKNNFYHTNKAVKPEVNRDLKIYLYHAIGKYTRTSNKHSRQMDDLVLYIINEEFTKGDTHISNANGKASSSSIYVIQAILGILNNEVSNQKYIGAIFKPFIHPYMRSKNLDIQMMAVQFISKWLPIMNEDANVLGIEALISGLFMSKKLDVINFNMKNYEAELREFLKRKKENETRIAVRSKLVRQLLQVPGTWANLNPIEGHPGFFIETNSSMINTTGILVKLPIHPKSSVTISRPIPPIPGVPNGVTTISPVFMDEGNKPTPPRSMYETLERRGKLRGLPIGYSYGPNTLVELKVVKKAKENVDLPDLKDDNQTLKTTNSGPPRRKPITSALDNDSVTMVNSSYGEINSSGIRKSTTNEIDSTEESCDEEQLPVGMSAVMVSETHSRKFPVGMLSISPFSGYDPEKIDKVAIQNYVSAIYNAKVNLKGKELNKIGNEIGIVPKDNLSPDIPDGFIPDRHPVLFPSKLTLANATNPTDFPVNSPVVFDILQPGVSKLQRILTTVTGVNKDLASVSVERDLTDENSILSPGSSFNIFIKKRGTPFDWISVNLEVIDDDYQDDISISHGRSKTVVRSAKNTKKKTAILDTKRRTTSALISEQPPKKNTKVKKLVDTSQSQCPQPSGFLNSSEPYFCPAVNFPPFPVGYTPDGTAYYGRSATIKSIPAGMSILGSRFYNVEGKPENPRNQLAGYDNTGQPFFIPRGCSIPQPAGFTVDGIAYYDIPSMMHHKGVLQFLHNLELIPSDYSTDIYNIKNLLNLKRESRSSVIRNNSLENLMLKESEKLLLLLGKDDSEATSDSVIKDLIAVPAIPKSVRIRRIKDFENMRRHKLESLKEEDSDKPNLENLFNPPDVVAFFRESEDLAYYRPSNIKITIDPDIIEFQSVKAPLTKSTLIRYKSPRGDHEEREFFIAIEPFGVFSTKTFGLKLQGEGTCELQVSFNPAAMKTEKINGSVNLIDEFGKKLAVCQLVGLRQSFIKVTPQFVDAGWILPEKRKEISIRLENISQYVVNLKFSLQSCEKTSSGSQSNLMAVKEGVFKLSTISATLQSLEVKNFSFFFEPSALGGFQDVLEIKAPGMAVLELFVYFYYVGGDVIKIHIHGMSGIPLALYPENEESSVEGAASLTRERCEFMRKFRKKSDVKEKSHIPLTAKDTEILQSVMSASSDQNSRKTAHTLDFQLCPIGSSSKMRCLTMMNLSENPITVGLFPHSPLLTCPYLMRIAPKMAHTVEINFDIPEGTNIKGIFNTAIEVICPEFQNIQVHVTAFIGQPIFFPCWNFAFFKPTRLGRKEHLEMTLINESQYDISFSLSSPNQTSAGLNSSLSLDPGQQNLLQSQSVIPVSFTFSPVERGCVMYSFKIHIVSPFDAVVQSAMMNKELHLIGICIEPYFHKVGDIHDKNGINFLRTWMSHPKRLIDEYPTTPEEKGQRFDTRNVARGSQIEDFPLQFAKDPLVFRAIERAKPLALQIDQQRKTMSQPVLIQHKGREAVDAFFFGSTYFSVDTRPKRINVGDAENVDIIYLPPPDLHEYLTSYGFAIAMQESDHRFTSLQILAKFNTDFLIFPAPNSEGNVILDFGKVESASTISDITTKHVLLCNLFPTSYSWSVKMLNSKNKFSAFEIGHIMGELQPFDTYSLPFKVHCDSSGQFENSVEIYIKETSGRLAKPLKVITVILKAHIVNTSLTGLPESIDFGSAVVFQKKKHRFKVSNSGSTMVNITMLVRAPFKVEPKSISLEPKENYQIEVTYIPTESGSIQAKLLLYINQRLYMVPLSGTGGTSELICDKFEKKSVDFGHQREGTIAWLSIYLTNKGTLPLYLKAVTAENPEMVKLIFLDCTSTVPYETQTISSNEKVHVRKDYWSILRRKIKIFTVFKILRKVINGTKQLVVKDRESDSLNEEGTHIKIFSTSCKVSEQSLLGVVPQLKPFYSYHFRLGFSSKYQLKSSTNVIFHYMPITADEDSGSLALLAKHFKLNVTANVFRPLEIFPPFYDFGLAPAEAFLPQIQYTTNSQSYNYGVVREGENDKKNKMNIEVLNMSFEAQNLVLQFISSEFSVSGRSWYLQAGERLLIPMEFHPQKEQVQYHGEARFTHKYGSSTISMAGTGAAADLIFDTELDFGSVKCLKKASHSLKLRNRGLFSTPFTLSIIQPGHDFFFDHEAADDPFEKEGIIKTGESMFIVIRSYCQNFLPYNPFILLNWQRVEGGEWVESKIPLKIQVGIPQFKPNNTELDFNTTYINLSKCLQLAILNDGNASCLWEVEGKEFLSIEPNEGELLPGQTEILNILFSPKTYDPLIASITFDTDVGKKEVMCYGIVGKASSISVPYLQILEADLNVEYGIIEINKTHIKSIPLTNTGKKIIEYDIKVRKVMVDDLENNIDDFSVFFFENSHGIISPGQTLEVPLKCMPSIYNANCSAEFVVTTKDGEEYIGKIKSLGGKAIIKIAPPTYTKSDVKDRPVTAEMSSSKNSKNSSRLTSAIGASNQMDSMKVAYKTHIENLQEVLAGLRSAEIENSQSKISLDSRPGSSSKSLIFDENKVALGSDIKETVRRTKQRALVKEEKEKETLNSNKRSAKSGKNRISFDESAATMYTDKLSTFENELEDALGRPVKSTLNACTPIKSQIKASFGDYNPGSRPATTYDPYSSVKSSNPVIEAIAEPIEYFTTTLKKLVHEAEFTEDITLQKELISKINDRLLDETKNVIKIVKDQLDESWVVNRSLLTSAVRRLQISNHVFESFGVGTDAISSYLDVENDFNIGLFKEKEISSNILLFNLPNLGNMAFEYQIVPSDTLIVPPKFTKKDQEVSKLFVINNSSGTVAPKESVNLSASFQSSCSGYYMQGYDLISGGSLVLSFTVSARVGAPLLTISPDSVDFGKIVKGKTSKITLKLLNIGSYEDNFKIEAIPNGPKTIIPVLEEENKKSAINFSIIKDLIRPGEEVPITVSFAPPGEGDFEQKFKVTWTNEPLLFTVCGVGGCARIVPEFTDQLDKDFNGLDYGVSVVGVSYTKKVYLQNLGNSEGAFEFYPPSATFVVEIPKDASGTTRIQPNEKVEMLLTYTPVQKENLNENLEIKVSSNGILLIPVRGRSGLCDWLVEGELNLVNMSIFTTQKKIINVQNIGDFQFPVEIKLEPENLLQFFVLEANRSETKKVTIGSGQSCELKVSVTPVVDEDVEGSLHLITDHGKGKASKKLSFPFKFRAYEKQVVLDNNKDESVGRILVGEEAAIIRNLTNFGNKEVYFRSRIEQIEKKSTGLPGAAGKKSPKDKKPATPWRLKGKSEGILQADETIGIEAVYESLSSEDSSDWHEAYLVIEDSKDGINYSELKRIKLKGGGGRPRLEILPSILSFSHGTAPLNYEILPGWELSDFFQIVEESDLFGRIEPEKEKLIKIMFSPKEEREYATCLKIKTQLDTLELFVSGEGAKYLLHEESLPRLIEMGDIMFGDAISYLLYLQNDCKYPIKVEGKIFKNCLKSDGNDADDILNENFNFTPKVIELSPYEQESSKERESFSGSISFQANLPKKMESGEIDFDKVAEMLRLNENERNYIELSVLGGKKHVIPITFVYTVKEITPLQSNFYENQPNVSNGVYKESDVVTKIDFGECQFVLEASELLIGPTEFKEVDLVFKNYQIADDYEIPKSITYSALLTVSPKFEIIRSKTISLFGILVDIQEELKIVPLNFGCVLKRKEGILITKFKNPARRAVSWKLDIKKNMQDIFQGTMKPKEEIQVCVTFRPKIGTFYSTDAVFTTDDSVNSFLMEGQGVDATINCAEVVEFGVVGVGEPEYRILTIENPTLVSIKLFIDMESESSCIALDPSDLMLLPGEKMDIQLTFSPEAGKDCNEVLKIFNSDVGDGESMDIIHKVAVSGKSGVFDFEINQIDGVAGSDGCISLNFNKISQNARVRKCFEIDNTGETCIEIEVVDEEQKACGGIEIKKNTCLVKVDRATISIPPHSKQKITFFLKALKEGDETFTLGLRTKTLLSPRVIPIIVSVNIVSGLSSLQEGIKAFSRNDDSIEELINFNKQERKKYNSDLEIELWKILLPMVRLSPLKPSQELQEIPFVYPRVPHPEVLPYIIRPPAIPRDIPHKARKWYMERATLGFNEKNRQLELEGNPFYKRKIDALETISKLENRINLEKASSRQEQKKFS</sequence>
<keyword evidence="12" id="KW-0175">Coiled coil</keyword>
<evidence type="ECO:0000256" key="4">
    <source>
        <dbReference type="ARBA" id="ARBA00005985"/>
    </source>
</evidence>
<comment type="subcellular location">
    <subcellularLocation>
        <location evidence="1">Cell projection</location>
        <location evidence="1">Cilium</location>
    </subcellularLocation>
    <subcellularLocation>
        <location evidence="3">Cytoplasm</location>
    </subcellularLocation>
    <subcellularLocation>
        <location evidence="2">Membrane</location>
        <topology evidence="2">Multi-pass membrane protein</topology>
    </subcellularLocation>
</comment>
<gene>
    <name evidence="16" type="primary">COQ2</name>
    <name evidence="16" type="ORF">HK099_003865</name>
</gene>
<dbReference type="GO" id="GO:0016765">
    <property type="term" value="F:transferase activity, transferring alkyl or aryl (other than methyl) groups"/>
    <property type="evidence" value="ECO:0007669"/>
    <property type="project" value="InterPro"/>
</dbReference>
<evidence type="ECO:0000256" key="3">
    <source>
        <dbReference type="ARBA" id="ARBA00004496"/>
    </source>
</evidence>
<dbReference type="InterPro" id="IPR030470">
    <property type="entry name" value="UbiA_prenylTrfase_CS"/>
</dbReference>
<keyword evidence="9" id="KW-0969">Cilium</keyword>
<feature type="domain" description="HYDIN/VesB/CFA65-like Ig-like" evidence="15">
    <location>
        <begin position="2237"/>
        <end position="2314"/>
    </location>
</feature>
<dbReference type="PANTHER" id="PTHR23053:SF0">
    <property type="entry name" value="HYDROCEPHALUS-INDUCING PROTEIN HOMOLOG"/>
    <property type="match status" value="1"/>
</dbReference>
<feature type="compositionally biased region" description="Low complexity" evidence="13">
    <location>
        <begin position="3010"/>
        <end position="3019"/>
    </location>
</feature>
<evidence type="ECO:0000256" key="6">
    <source>
        <dbReference type="ARBA" id="ARBA00022679"/>
    </source>
</evidence>
<dbReference type="Gene3D" id="2.60.40.10">
    <property type="entry name" value="Immunoglobulins"/>
    <property type="match status" value="6"/>
</dbReference>
<comment type="caution">
    <text evidence="16">The sequence shown here is derived from an EMBL/GenBank/DDBJ whole genome shotgun (WGS) entry which is preliminary data.</text>
</comment>
<evidence type="ECO:0000256" key="2">
    <source>
        <dbReference type="ARBA" id="ARBA00004141"/>
    </source>
</evidence>
<evidence type="ECO:0000256" key="12">
    <source>
        <dbReference type="SAM" id="Coils"/>
    </source>
</evidence>
<dbReference type="GO" id="GO:0016020">
    <property type="term" value="C:membrane"/>
    <property type="evidence" value="ECO:0007669"/>
    <property type="project" value="UniProtKB-SubCell"/>
</dbReference>
<keyword evidence="7" id="KW-0812">Transmembrane</keyword>
<feature type="domain" description="Abnormal spindle-like microcephaly-associated protein ASH" evidence="14">
    <location>
        <begin position="4314"/>
        <end position="4397"/>
    </location>
</feature>
<dbReference type="InterPro" id="IPR000537">
    <property type="entry name" value="UbiA_prenyltransferase"/>
</dbReference>
<feature type="region of interest" description="Disordered" evidence="13">
    <location>
        <begin position="3104"/>
        <end position="3124"/>
    </location>
</feature>
<keyword evidence="6" id="KW-0808">Transferase</keyword>
<keyword evidence="11" id="KW-0966">Cell projection</keyword>
<proteinExistence type="inferred from homology"/>
<dbReference type="InterPro" id="IPR013783">
    <property type="entry name" value="Ig-like_fold"/>
</dbReference>
<dbReference type="EMBL" id="JADGJW010000026">
    <property type="protein sequence ID" value="KAJ3226913.1"/>
    <property type="molecule type" value="Genomic_DNA"/>
</dbReference>
<dbReference type="GO" id="GO:1904158">
    <property type="term" value="P:axonemal central apparatus assembly"/>
    <property type="evidence" value="ECO:0007669"/>
    <property type="project" value="TreeGrafter"/>
</dbReference>
<feature type="region of interest" description="Disordered" evidence="13">
    <location>
        <begin position="3794"/>
        <end position="3816"/>
    </location>
</feature>
<dbReference type="Pfam" id="PF22544">
    <property type="entry name" value="HYDIN_VesB_CFA65-like_Ig"/>
    <property type="match status" value="2"/>
</dbReference>
<evidence type="ECO:0000256" key="10">
    <source>
        <dbReference type="ARBA" id="ARBA00023136"/>
    </source>
</evidence>
<evidence type="ECO:0000256" key="5">
    <source>
        <dbReference type="ARBA" id="ARBA00022490"/>
    </source>
</evidence>
<dbReference type="Gene3D" id="1.10.357.140">
    <property type="entry name" value="UbiA prenyltransferase"/>
    <property type="match status" value="1"/>
</dbReference>
<feature type="region of interest" description="Disordered" evidence="13">
    <location>
        <begin position="2997"/>
        <end position="3023"/>
    </location>
</feature>
<dbReference type="PANTHER" id="PTHR23053">
    <property type="entry name" value="DLEC1 DELETED IN LUNG AND ESOPHAGEAL CANCER 1"/>
    <property type="match status" value="1"/>
</dbReference>
<accession>A0AAD5U766</accession>
<evidence type="ECO:0000256" key="8">
    <source>
        <dbReference type="ARBA" id="ARBA00022989"/>
    </source>
</evidence>
<feature type="domain" description="HYDIN/VesB/CFA65-like Ig-like" evidence="15">
    <location>
        <begin position="3408"/>
        <end position="3508"/>
    </location>
</feature>
<evidence type="ECO:0000256" key="11">
    <source>
        <dbReference type="ARBA" id="ARBA00023273"/>
    </source>
</evidence>
<dbReference type="InterPro" id="IPR031549">
    <property type="entry name" value="ASH"/>
</dbReference>
<evidence type="ECO:0000313" key="16">
    <source>
        <dbReference type="EMBL" id="KAJ3226913.1"/>
    </source>
</evidence>
<evidence type="ECO:0000259" key="15">
    <source>
        <dbReference type="Pfam" id="PF22544"/>
    </source>
</evidence>
<dbReference type="InterPro" id="IPR053879">
    <property type="entry name" value="HYDIN_VesB_CFA65-like_Ig"/>
</dbReference>
<reference evidence="16" key="1">
    <citation type="submission" date="2020-05" db="EMBL/GenBank/DDBJ databases">
        <title>Phylogenomic resolution of chytrid fungi.</title>
        <authorList>
            <person name="Stajich J.E."/>
            <person name="Amses K."/>
            <person name="Simmons R."/>
            <person name="Seto K."/>
            <person name="Myers J."/>
            <person name="Bonds A."/>
            <person name="Quandt C.A."/>
            <person name="Barry K."/>
            <person name="Liu P."/>
            <person name="Grigoriev I."/>
            <person name="Longcore J.E."/>
            <person name="James T.Y."/>
        </authorList>
    </citation>
    <scope>NUCLEOTIDE SEQUENCE</scope>
    <source>
        <strain evidence="16">JEL0476</strain>
    </source>
</reference>
<feature type="compositionally biased region" description="Basic and acidic residues" evidence="13">
    <location>
        <begin position="376"/>
        <end position="390"/>
    </location>
</feature>
<keyword evidence="5" id="KW-0963">Cytoplasm</keyword>
<feature type="compositionally biased region" description="Acidic residues" evidence="13">
    <location>
        <begin position="392"/>
        <end position="406"/>
    </location>
</feature>
<evidence type="ECO:0000313" key="17">
    <source>
        <dbReference type="Proteomes" id="UP001211065"/>
    </source>
</evidence>
<evidence type="ECO:0000259" key="14">
    <source>
        <dbReference type="Pfam" id="PF15780"/>
    </source>
</evidence>
<dbReference type="Proteomes" id="UP001211065">
    <property type="component" value="Unassembled WGS sequence"/>
</dbReference>
<organism evidence="16 17">
    <name type="scientific">Clydaea vesicula</name>
    <dbReference type="NCBI Taxonomy" id="447962"/>
    <lineage>
        <taxon>Eukaryota</taxon>
        <taxon>Fungi</taxon>
        <taxon>Fungi incertae sedis</taxon>
        <taxon>Chytridiomycota</taxon>
        <taxon>Chytridiomycota incertae sedis</taxon>
        <taxon>Chytridiomycetes</taxon>
        <taxon>Lobulomycetales</taxon>
        <taxon>Lobulomycetaceae</taxon>
        <taxon>Clydaea</taxon>
    </lineage>
</organism>
<dbReference type="InterPro" id="IPR039653">
    <property type="entry name" value="Prenyltransferase"/>
</dbReference>
<dbReference type="CDD" id="cd13959">
    <property type="entry name" value="PT_UbiA_COQ2"/>
    <property type="match status" value="1"/>
</dbReference>
<keyword evidence="10" id="KW-0472">Membrane</keyword>
<feature type="region of interest" description="Disordered" evidence="13">
    <location>
        <begin position="352"/>
        <end position="418"/>
    </location>
</feature>
<dbReference type="Pfam" id="PF01040">
    <property type="entry name" value="UbiA"/>
    <property type="match status" value="1"/>
</dbReference>
<feature type="region of interest" description="Disordered" evidence="13">
    <location>
        <begin position="864"/>
        <end position="887"/>
    </location>
</feature>
<evidence type="ECO:0000256" key="1">
    <source>
        <dbReference type="ARBA" id="ARBA00004138"/>
    </source>
</evidence>
<evidence type="ECO:0000256" key="9">
    <source>
        <dbReference type="ARBA" id="ARBA00023069"/>
    </source>
</evidence>